<gene>
    <name evidence="5" type="primary">tam</name>
    <name evidence="7" type="ORF">CU102_11475</name>
</gene>
<dbReference type="PANTHER" id="PTHR43861:SF1">
    <property type="entry name" value="TRANS-ACONITATE 2-METHYLTRANSFERASE"/>
    <property type="match status" value="1"/>
</dbReference>
<proteinExistence type="inferred from homology"/>
<dbReference type="AlphaFoldDB" id="A0A2P7BQY8"/>
<reference evidence="8" key="1">
    <citation type="submission" date="2017-11" db="EMBL/GenBank/DDBJ databases">
        <authorList>
            <person name="Kuznetsova I."/>
            <person name="Sazanova A."/>
            <person name="Chirak E."/>
            <person name="Safronova V."/>
            <person name="Willems A."/>
        </authorList>
    </citation>
    <scope>NUCLEOTIDE SEQUENCE [LARGE SCALE GENOMIC DNA]</scope>
    <source>
        <strain evidence="8">STM 196</strain>
    </source>
</reference>
<keyword evidence="3 5" id="KW-0808">Transferase</keyword>
<evidence type="ECO:0000256" key="2">
    <source>
        <dbReference type="ARBA" id="ARBA00022603"/>
    </source>
</evidence>
<evidence type="ECO:0000259" key="6">
    <source>
        <dbReference type="Pfam" id="PF13649"/>
    </source>
</evidence>
<keyword evidence="1 5" id="KW-0963">Cytoplasm</keyword>
<comment type="catalytic activity">
    <reaction evidence="5">
        <text>trans-aconitate + S-adenosyl-L-methionine = (E)-3-(methoxycarbonyl)pent-2-enedioate + S-adenosyl-L-homocysteine</text>
        <dbReference type="Rhea" id="RHEA:14969"/>
        <dbReference type="ChEBI" id="CHEBI:15708"/>
        <dbReference type="ChEBI" id="CHEBI:57470"/>
        <dbReference type="ChEBI" id="CHEBI:57856"/>
        <dbReference type="ChEBI" id="CHEBI:59789"/>
        <dbReference type="EC" id="2.1.1.144"/>
    </reaction>
</comment>
<protein>
    <recommendedName>
        <fullName evidence="5">Trans-aconitate 2-methyltransferase</fullName>
        <ecNumber evidence="5">2.1.1.144</ecNumber>
    </recommendedName>
</protein>
<name>A0A2P7BQY8_9HYPH</name>
<evidence type="ECO:0000313" key="7">
    <source>
        <dbReference type="EMBL" id="PSH68886.1"/>
    </source>
</evidence>
<dbReference type="GO" id="GO:0005737">
    <property type="term" value="C:cytoplasm"/>
    <property type="evidence" value="ECO:0007669"/>
    <property type="project" value="UniProtKB-SubCell"/>
</dbReference>
<dbReference type="OrthoDB" id="9795085at2"/>
<evidence type="ECO:0000313" key="8">
    <source>
        <dbReference type="Proteomes" id="UP000241444"/>
    </source>
</evidence>
<dbReference type="InterPro" id="IPR041698">
    <property type="entry name" value="Methyltransf_25"/>
</dbReference>
<keyword evidence="8" id="KW-1185">Reference proteome</keyword>
<dbReference type="PANTHER" id="PTHR43861">
    <property type="entry name" value="TRANS-ACONITATE 2-METHYLTRANSFERASE-RELATED"/>
    <property type="match status" value="1"/>
</dbReference>
<dbReference type="SUPFAM" id="SSF53335">
    <property type="entry name" value="S-adenosyl-L-methionine-dependent methyltransferases"/>
    <property type="match status" value="1"/>
</dbReference>
<dbReference type="RefSeq" id="WP_106711226.1">
    <property type="nucleotide sequence ID" value="NZ_PGGO01000007.1"/>
</dbReference>
<dbReference type="Pfam" id="PF13649">
    <property type="entry name" value="Methyltransf_25"/>
    <property type="match status" value="1"/>
</dbReference>
<sequence length="258" mass="29211">MTKPVWSPEQYLKFEDERTRPASDLLSAVPSRDMKFAVDLGCGPGNSTELISQRFPQAVVQGIDSSAEMIKEAKARLPECDFATADIDSWQPHQNADLLYANAVMQWLPDHVRLFPKLMGFLNTGGSLAIQMPDNLKEPTHAAMREVARDEMWAAKMAKAASSRSQVGDASFYFELLRSHGRRVDIWRTTYHHPLQGLDGIVEWFKGSGLRPYLSVLDADERSLFLEKYKDCLARSYRPLHDGIVLLPFPRIFIVATR</sequence>
<dbReference type="CDD" id="cd02440">
    <property type="entry name" value="AdoMet_MTases"/>
    <property type="match status" value="1"/>
</dbReference>
<evidence type="ECO:0000256" key="4">
    <source>
        <dbReference type="ARBA" id="ARBA00022691"/>
    </source>
</evidence>
<dbReference type="GO" id="GO:0030798">
    <property type="term" value="F:trans-aconitate 2-methyltransferase activity"/>
    <property type="evidence" value="ECO:0007669"/>
    <property type="project" value="UniProtKB-UniRule"/>
</dbReference>
<comment type="subcellular location">
    <subcellularLocation>
        <location evidence="5">Cytoplasm</location>
    </subcellularLocation>
</comment>
<dbReference type="HAMAP" id="MF_00560">
    <property type="entry name" value="Tran_acon_Me_trans"/>
    <property type="match status" value="1"/>
</dbReference>
<dbReference type="Proteomes" id="UP000241444">
    <property type="component" value="Unassembled WGS sequence"/>
</dbReference>
<dbReference type="InterPro" id="IPR029063">
    <property type="entry name" value="SAM-dependent_MTases_sf"/>
</dbReference>
<dbReference type="EC" id="2.1.1.144" evidence="5"/>
<dbReference type="Gene3D" id="1.10.150.290">
    <property type="entry name" value="S-adenosyl-L-methionine-dependent methyltransferases"/>
    <property type="match status" value="1"/>
</dbReference>
<evidence type="ECO:0000256" key="1">
    <source>
        <dbReference type="ARBA" id="ARBA00022490"/>
    </source>
</evidence>
<organism evidence="7 8">
    <name type="scientific">Phyllobacterium brassicacearum</name>
    <dbReference type="NCBI Taxonomy" id="314235"/>
    <lineage>
        <taxon>Bacteria</taxon>
        <taxon>Pseudomonadati</taxon>
        <taxon>Pseudomonadota</taxon>
        <taxon>Alphaproteobacteria</taxon>
        <taxon>Hyphomicrobiales</taxon>
        <taxon>Phyllobacteriaceae</taxon>
        <taxon>Phyllobacterium</taxon>
    </lineage>
</organism>
<dbReference type="GO" id="GO:0032259">
    <property type="term" value="P:methylation"/>
    <property type="evidence" value="ECO:0007669"/>
    <property type="project" value="UniProtKB-KW"/>
</dbReference>
<dbReference type="InterPro" id="IPR023149">
    <property type="entry name" value="Trans_acon_MeTrfase_C"/>
</dbReference>
<dbReference type="Gene3D" id="3.40.50.150">
    <property type="entry name" value="Vaccinia Virus protein VP39"/>
    <property type="match status" value="1"/>
</dbReference>
<keyword evidence="2 5" id="KW-0489">Methyltransferase</keyword>
<comment type="similarity">
    <text evidence="5">Belongs to the methyltransferase superfamily. Tam family.</text>
</comment>
<keyword evidence="4 5" id="KW-0949">S-adenosyl-L-methionine</keyword>
<dbReference type="NCBIfam" id="NF002463">
    <property type="entry name" value="PRK01683.1"/>
    <property type="match status" value="1"/>
</dbReference>
<comment type="caution">
    <text evidence="7">The sequence shown here is derived from an EMBL/GenBank/DDBJ whole genome shotgun (WGS) entry which is preliminary data.</text>
</comment>
<accession>A0A2P7BQY8</accession>
<dbReference type="InterPro" id="IPR023506">
    <property type="entry name" value="Trans-aconitate_MeTrfase"/>
</dbReference>
<comment type="function">
    <text evidence="5">Catalyzes the S-adenosylmethionine monomethyl esterification of trans-aconitate.</text>
</comment>
<dbReference type="EMBL" id="PGGO01000007">
    <property type="protein sequence ID" value="PSH68886.1"/>
    <property type="molecule type" value="Genomic_DNA"/>
</dbReference>
<evidence type="ECO:0000256" key="3">
    <source>
        <dbReference type="ARBA" id="ARBA00022679"/>
    </source>
</evidence>
<feature type="domain" description="Methyltransferase" evidence="6">
    <location>
        <begin position="38"/>
        <end position="126"/>
    </location>
</feature>
<evidence type="ECO:0000256" key="5">
    <source>
        <dbReference type="HAMAP-Rule" id="MF_00560"/>
    </source>
</evidence>